<name>A0A8C5N314_9ANUR</name>
<dbReference type="Pfam" id="PF02709">
    <property type="entry name" value="Glyco_transf_7C"/>
    <property type="match status" value="1"/>
</dbReference>
<evidence type="ECO:0000256" key="11">
    <source>
        <dbReference type="ARBA" id="ARBA00023034"/>
    </source>
</evidence>
<evidence type="ECO:0000256" key="3">
    <source>
        <dbReference type="ARBA" id="ARBA00004922"/>
    </source>
</evidence>
<evidence type="ECO:0000256" key="17">
    <source>
        <dbReference type="RuleBase" id="RU368121"/>
    </source>
</evidence>
<keyword evidence="8 17" id="KW-0479">Metal-binding</keyword>
<dbReference type="GO" id="GO:0000139">
    <property type="term" value="C:Golgi membrane"/>
    <property type="evidence" value="ECO:0007669"/>
    <property type="project" value="UniProtKB-SubCell"/>
</dbReference>
<dbReference type="Pfam" id="PF13733">
    <property type="entry name" value="Glyco_transf_7N"/>
    <property type="match status" value="1"/>
</dbReference>
<dbReference type="GO" id="GO:0046872">
    <property type="term" value="F:metal ion binding"/>
    <property type="evidence" value="ECO:0007669"/>
    <property type="project" value="UniProtKB-UniRule"/>
</dbReference>
<evidence type="ECO:0000256" key="14">
    <source>
        <dbReference type="ARBA" id="ARBA00023180"/>
    </source>
</evidence>
<evidence type="ECO:0000259" key="18">
    <source>
        <dbReference type="Pfam" id="PF02709"/>
    </source>
</evidence>
<evidence type="ECO:0000256" key="6">
    <source>
        <dbReference type="ARBA" id="ARBA00022679"/>
    </source>
</evidence>
<evidence type="ECO:0000313" key="21">
    <source>
        <dbReference type="Proteomes" id="UP000694569"/>
    </source>
</evidence>
<dbReference type="AlphaFoldDB" id="A0A8C5N314"/>
<keyword evidence="10" id="KW-1133">Transmembrane helix</keyword>
<comment type="catalytic activity">
    <reaction evidence="16">
        <text>N-acetyl-D-glucosamine + UDP-alpha-D-galactose = beta-D-galactosyl-(1-&gt;4)-N-acetyl-D-glucosamine + UDP + H(+)</text>
        <dbReference type="Rhea" id="RHEA:17745"/>
        <dbReference type="ChEBI" id="CHEBI:15378"/>
        <dbReference type="ChEBI" id="CHEBI:58223"/>
        <dbReference type="ChEBI" id="CHEBI:60152"/>
        <dbReference type="ChEBI" id="CHEBI:66914"/>
        <dbReference type="ChEBI" id="CHEBI:506227"/>
        <dbReference type="EC" id="2.4.1.90"/>
    </reaction>
    <physiologicalReaction direction="left-to-right" evidence="16">
        <dbReference type="Rhea" id="RHEA:17746"/>
    </physiologicalReaction>
</comment>
<comment type="subcellular location">
    <subcellularLocation>
        <location evidence="2 17">Golgi apparatus membrane</location>
        <topology evidence="2 17">Single-pass type II membrane protein</topology>
    </subcellularLocation>
</comment>
<evidence type="ECO:0000256" key="10">
    <source>
        <dbReference type="ARBA" id="ARBA00022989"/>
    </source>
</evidence>
<reference evidence="20" key="2">
    <citation type="submission" date="2025-09" db="UniProtKB">
        <authorList>
            <consortium name="Ensembl"/>
        </authorList>
    </citation>
    <scope>IDENTIFICATION</scope>
</reference>
<organism evidence="20 21">
    <name type="scientific">Leptobrachium leishanense</name>
    <name type="common">Leishan spiny toad</name>
    <dbReference type="NCBI Taxonomy" id="445787"/>
    <lineage>
        <taxon>Eukaryota</taxon>
        <taxon>Metazoa</taxon>
        <taxon>Chordata</taxon>
        <taxon>Craniata</taxon>
        <taxon>Vertebrata</taxon>
        <taxon>Euteleostomi</taxon>
        <taxon>Amphibia</taxon>
        <taxon>Batrachia</taxon>
        <taxon>Anura</taxon>
        <taxon>Pelobatoidea</taxon>
        <taxon>Megophryidae</taxon>
        <taxon>Leptobrachium</taxon>
    </lineage>
</organism>
<dbReference type="InterPro" id="IPR027995">
    <property type="entry name" value="Galactosyl_T_N"/>
</dbReference>
<dbReference type="InterPro" id="IPR029044">
    <property type="entry name" value="Nucleotide-diphossugar_trans"/>
</dbReference>
<comment type="pathway">
    <text evidence="3 17">Protein modification; protein glycosylation.</text>
</comment>
<keyword evidence="15 17" id="KW-0464">Manganese</keyword>
<dbReference type="Proteomes" id="UP000694569">
    <property type="component" value="Unplaced"/>
</dbReference>
<evidence type="ECO:0000256" key="15">
    <source>
        <dbReference type="ARBA" id="ARBA00023211"/>
    </source>
</evidence>
<comment type="cofactor">
    <cofactor evidence="1 17">
        <name>Mn(2+)</name>
        <dbReference type="ChEBI" id="CHEBI:29035"/>
    </cofactor>
</comment>
<evidence type="ECO:0000256" key="4">
    <source>
        <dbReference type="ARBA" id="ARBA00005735"/>
    </source>
</evidence>
<reference evidence="20" key="1">
    <citation type="submission" date="2025-08" db="UniProtKB">
        <authorList>
            <consortium name="Ensembl"/>
        </authorList>
    </citation>
    <scope>IDENTIFICATION</scope>
</reference>
<dbReference type="PANTHER" id="PTHR19300:SF9">
    <property type="entry name" value="BETA-1,4-GALACTOSYLTRANSFERASE 4"/>
    <property type="match status" value="1"/>
</dbReference>
<evidence type="ECO:0000256" key="5">
    <source>
        <dbReference type="ARBA" id="ARBA00022676"/>
    </source>
</evidence>
<keyword evidence="13" id="KW-1015">Disulfide bond</keyword>
<dbReference type="PANTHER" id="PTHR19300">
    <property type="entry name" value="BETA-1,4-GALACTOSYLTRANSFERASE"/>
    <property type="match status" value="1"/>
</dbReference>
<keyword evidence="11 17" id="KW-0333">Golgi apparatus</keyword>
<dbReference type="CDD" id="cd00899">
    <property type="entry name" value="b4GalT"/>
    <property type="match status" value="1"/>
</dbReference>
<dbReference type="GeneTree" id="ENSGT00940000158378"/>
<dbReference type="Ensembl" id="ENSLLET00000023118.1">
    <property type="protein sequence ID" value="ENSLLEP00000022258.1"/>
    <property type="gene ID" value="ENSLLEG00000014129.1"/>
</dbReference>
<evidence type="ECO:0000256" key="13">
    <source>
        <dbReference type="ARBA" id="ARBA00023157"/>
    </source>
</evidence>
<dbReference type="InterPro" id="IPR003859">
    <property type="entry name" value="Galactosyl_T"/>
</dbReference>
<keyword evidence="7" id="KW-0812">Transmembrane</keyword>
<accession>A0A8C5N314</accession>
<evidence type="ECO:0000256" key="16">
    <source>
        <dbReference type="ARBA" id="ARBA00049413"/>
    </source>
</evidence>
<dbReference type="GO" id="GO:0005975">
    <property type="term" value="P:carbohydrate metabolic process"/>
    <property type="evidence" value="ECO:0007669"/>
    <property type="project" value="InterPro"/>
</dbReference>
<evidence type="ECO:0000256" key="2">
    <source>
        <dbReference type="ARBA" id="ARBA00004323"/>
    </source>
</evidence>
<dbReference type="Gene3D" id="3.90.550.10">
    <property type="entry name" value="Spore Coat Polysaccharide Biosynthesis Protein SpsA, Chain A"/>
    <property type="match status" value="1"/>
</dbReference>
<feature type="domain" description="Galactosyltransferase N-terminal" evidence="19">
    <location>
        <begin position="69"/>
        <end position="201"/>
    </location>
</feature>
<dbReference type="GO" id="GO:0003945">
    <property type="term" value="F:N-acetyllactosamine synthase activity"/>
    <property type="evidence" value="ECO:0007669"/>
    <property type="project" value="UniProtKB-EC"/>
</dbReference>
<comment type="similarity">
    <text evidence="4 17">Belongs to the glycosyltransferase 7 family.</text>
</comment>
<dbReference type="FunFam" id="3.90.550.10:FF:000028">
    <property type="entry name" value="beta-1,4-galactosyltransferase 1"/>
    <property type="match status" value="1"/>
</dbReference>
<keyword evidence="6 17" id="KW-0808">Transferase</keyword>
<evidence type="ECO:0000256" key="9">
    <source>
        <dbReference type="ARBA" id="ARBA00022968"/>
    </source>
</evidence>
<sequence>MGSINRHVCMSRRKMFFRLMTLLIIVVALVTLYFVQSGNLVPNYKATLMVVTMAFSVQEQTQNNTQRMCPALSPYLKGALELTFDPDLTLDHVKMRNPSMHSGLYQPETCKAQQTVAIIIPFRKRERHLLYLLNHLHPLLQRQQLEYGIYIIHQGGNTTFNRAKLLNVGYLEALKQKEWECFIFHDVDLLPENDLNLYLCDKEPKQLVVGRNTSHYKIVTRNYFGGGTALSREQFAKVNGYSNSYWGWGAEDDDLRRRVVLHQMKVIQSPPDIARYTMIFHMRDTGNEPNDKRLKLLRNVSKTWKRDGLNSCSYKLLSIEQNPLYINITVDIGEPSI</sequence>
<evidence type="ECO:0000256" key="7">
    <source>
        <dbReference type="ARBA" id="ARBA00022692"/>
    </source>
</evidence>
<evidence type="ECO:0000256" key="1">
    <source>
        <dbReference type="ARBA" id="ARBA00001936"/>
    </source>
</evidence>
<feature type="domain" description="Galactosyltransferase C-terminal" evidence="18">
    <location>
        <begin position="206"/>
        <end position="281"/>
    </location>
</feature>
<keyword evidence="21" id="KW-1185">Reference proteome</keyword>
<dbReference type="EC" id="2.4.1.-" evidence="17"/>
<dbReference type="UniPathway" id="UPA00378"/>
<dbReference type="PRINTS" id="PR02050">
    <property type="entry name" value="B14GALTRFASE"/>
</dbReference>
<keyword evidence="12" id="KW-0472">Membrane</keyword>
<dbReference type="SUPFAM" id="SSF53448">
    <property type="entry name" value="Nucleotide-diphospho-sugar transferases"/>
    <property type="match status" value="1"/>
</dbReference>
<evidence type="ECO:0000259" key="19">
    <source>
        <dbReference type="Pfam" id="PF13733"/>
    </source>
</evidence>
<keyword evidence="9 17" id="KW-0735">Signal-anchor</keyword>
<evidence type="ECO:0000256" key="8">
    <source>
        <dbReference type="ARBA" id="ARBA00022723"/>
    </source>
</evidence>
<protein>
    <recommendedName>
        <fullName evidence="17">Beta-1,4-galactosyltransferase</fullName>
        <shortName evidence="17">Beta-1,4-GalTase</shortName>
        <ecNumber evidence="17">2.4.1.-</ecNumber>
    </recommendedName>
</protein>
<dbReference type="InterPro" id="IPR027791">
    <property type="entry name" value="Galactosyl_T_C"/>
</dbReference>
<proteinExistence type="inferred from homology"/>
<evidence type="ECO:0000256" key="12">
    <source>
        <dbReference type="ARBA" id="ARBA00023136"/>
    </source>
</evidence>
<evidence type="ECO:0000313" key="20">
    <source>
        <dbReference type="Ensembl" id="ENSLLEP00000022258.1"/>
    </source>
</evidence>
<keyword evidence="5 17" id="KW-0328">Glycosyltransferase</keyword>
<keyword evidence="14 17" id="KW-0325">Glycoprotein</keyword>
<dbReference type="OrthoDB" id="10016069at2759"/>
<dbReference type="GO" id="GO:0032580">
    <property type="term" value="C:Golgi cisterna membrane"/>
    <property type="evidence" value="ECO:0007669"/>
    <property type="project" value="UniProtKB-UniRule"/>
</dbReference>
<comment type="function">
    <text evidence="17">Responsible for the synthesis of complex-type N-linked oligosaccharides in many glycoproteins as well as the carbohydrate moieties of glycolipids.</text>
</comment>